<reference evidence="2" key="1">
    <citation type="submission" date="2006-10" db="EMBL/GenBank/DDBJ databases">
        <title>Complete sequence of Solibacter usitatus Ellin6076.</title>
        <authorList>
            <consortium name="US DOE Joint Genome Institute"/>
            <person name="Copeland A."/>
            <person name="Lucas S."/>
            <person name="Lapidus A."/>
            <person name="Barry K."/>
            <person name="Detter J.C."/>
            <person name="Glavina del Rio T."/>
            <person name="Hammon N."/>
            <person name="Israni S."/>
            <person name="Dalin E."/>
            <person name="Tice H."/>
            <person name="Pitluck S."/>
            <person name="Thompson L.S."/>
            <person name="Brettin T."/>
            <person name="Bruce D."/>
            <person name="Han C."/>
            <person name="Tapia R."/>
            <person name="Gilna P."/>
            <person name="Schmutz J."/>
            <person name="Larimer F."/>
            <person name="Land M."/>
            <person name="Hauser L."/>
            <person name="Kyrpides N."/>
            <person name="Mikhailova N."/>
            <person name="Janssen P.H."/>
            <person name="Kuske C.R."/>
            <person name="Richardson P."/>
        </authorList>
    </citation>
    <scope>NUCLEOTIDE SEQUENCE</scope>
    <source>
        <strain evidence="2">Ellin6076</strain>
    </source>
</reference>
<evidence type="ECO:0000259" key="1">
    <source>
        <dbReference type="Pfam" id="PF01261"/>
    </source>
</evidence>
<organism evidence="2">
    <name type="scientific">Solibacter usitatus (strain Ellin6076)</name>
    <dbReference type="NCBI Taxonomy" id="234267"/>
    <lineage>
        <taxon>Bacteria</taxon>
        <taxon>Pseudomonadati</taxon>
        <taxon>Acidobacteriota</taxon>
        <taxon>Terriglobia</taxon>
        <taxon>Bryobacterales</taxon>
        <taxon>Solibacteraceae</taxon>
        <taxon>Candidatus Solibacter</taxon>
    </lineage>
</organism>
<dbReference type="Gene3D" id="3.20.20.150">
    <property type="entry name" value="Divalent-metal-dependent TIM barrel enzymes"/>
    <property type="match status" value="1"/>
</dbReference>
<dbReference type="GO" id="GO:0016853">
    <property type="term" value="F:isomerase activity"/>
    <property type="evidence" value="ECO:0007669"/>
    <property type="project" value="UniProtKB-KW"/>
</dbReference>
<dbReference type="SUPFAM" id="SSF51658">
    <property type="entry name" value="Xylose isomerase-like"/>
    <property type="match status" value="1"/>
</dbReference>
<dbReference type="Pfam" id="PF01261">
    <property type="entry name" value="AP_endonuc_2"/>
    <property type="match status" value="1"/>
</dbReference>
<dbReference type="EMBL" id="CP000473">
    <property type="protein sequence ID" value="ABJ82568.1"/>
    <property type="molecule type" value="Genomic_DNA"/>
</dbReference>
<dbReference type="AlphaFoldDB" id="Q028I4"/>
<sequence precursor="true">MNRRGFLLSSALAVPCIARAQGKVPRTGGVRVKLGLNAYSFNRPLTAGEMTLEDLAVFCAQNNFDALDATGYYFPGYPKVPSDDVIRSLKRKAYANGVVLSSTGVRNDFSLADSARRKQEVQLVKDWIEVAAKLGAPVIRVFSGLKIPEGQTVDQVLAWMVPDFQDCAAYGKKFGIILGLQNHNDFLKTADQTIRLIKAVDSEWFGNILDIGSLRSADPYEEIEKLVPYAVSWQLKELVGIGGKEVPTDLRKVKAAIDRVGYRGFLPIETLGTGDPKEKVPKFAQQIRAVFSMG</sequence>
<dbReference type="HOGENOM" id="CLU_050006_6_0_0"/>
<dbReference type="KEGG" id="sus:Acid_1577"/>
<proteinExistence type="predicted"/>
<protein>
    <submittedName>
        <fullName evidence="2">Xylose isomerase domain protein TIM barrel</fullName>
    </submittedName>
</protein>
<dbReference type="eggNOG" id="COG1082">
    <property type="taxonomic scope" value="Bacteria"/>
</dbReference>
<dbReference type="InParanoid" id="Q028I4"/>
<dbReference type="InterPro" id="IPR013022">
    <property type="entry name" value="Xyl_isomerase-like_TIM-brl"/>
</dbReference>
<dbReference type="STRING" id="234267.Acid_1577"/>
<evidence type="ECO:0000313" key="2">
    <source>
        <dbReference type="EMBL" id="ABJ82568.1"/>
    </source>
</evidence>
<dbReference type="PANTHER" id="PTHR12110">
    <property type="entry name" value="HYDROXYPYRUVATE ISOMERASE"/>
    <property type="match status" value="1"/>
</dbReference>
<dbReference type="PANTHER" id="PTHR12110:SF53">
    <property type="entry name" value="BLR5974 PROTEIN"/>
    <property type="match status" value="1"/>
</dbReference>
<dbReference type="InterPro" id="IPR050312">
    <property type="entry name" value="IolE/XylAMocC-like"/>
</dbReference>
<keyword evidence="2" id="KW-0413">Isomerase</keyword>
<feature type="domain" description="Xylose isomerase-like TIM barrel" evidence="1">
    <location>
        <begin position="63"/>
        <end position="278"/>
    </location>
</feature>
<name>Q028I4_SOLUE</name>
<dbReference type="InterPro" id="IPR036237">
    <property type="entry name" value="Xyl_isomerase-like_sf"/>
</dbReference>
<gene>
    <name evidence="2" type="ordered locus">Acid_1577</name>
</gene>
<accession>Q028I4</accession>